<feature type="transmembrane region" description="Helical" evidence="12">
    <location>
        <begin position="127"/>
        <end position="146"/>
    </location>
</feature>
<comment type="function">
    <text evidence="10">Uptake of alpha-ketoglutarate across the boundary membrane with the concomitant import of a cation (symport system).</text>
</comment>
<keyword evidence="9 12" id="KW-0472">Membrane</keyword>
<evidence type="ECO:0000256" key="2">
    <source>
        <dbReference type="ARBA" id="ARBA00008240"/>
    </source>
</evidence>
<dbReference type="SUPFAM" id="SSF103473">
    <property type="entry name" value="MFS general substrate transporter"/>
    <property type="match status" value="1"/>
</dbReference>
<keyword evidence="6 12" id="KW-0812">Transmembrane</keyword>
<keyword evidence="8 12" id="KW-1133">Transmembrane helix</keyword>
<dbReference type="AlphaFoldDB" id="A0A0P9JPW0"/>
<evidence type="ECO:0000256" key="7">
    <source>
        <dbReference type="ARBA" id="ARBA00022847"/>
    </source>
</evidence>
<feature type="transmembrane region" description="Helical" evidence="12">
    <location>
        <begin position="305"/>
        <end position="325"/>
    </location>
</feature>
<evidence type="ECO:0000256" key="4">
    <source>
        <dbReference type="ARBA" id="ARBA00022475"/>
    </source>
</evidence>
<evidence type="ECO:0000256" key="11">
    <source>
        <dbReference type="ARBA" id="ARBA00069296"/>
    </source>
</evidence>
<feature type="transmembrane region" description="Helical" evidence="12">
    <location>
        <begin position="98"/>
        <end position="115"/>
    </location>
</feature>
<evidence type="ECO:0000313" key="15">
    <source>
        <dbReference type="Proteomes" id="UP000050425"/>
    </source>
</evidence>
<gene>
    <name evidence="14" type="ORF">ALO88_05291</name>
</gene>
<accession>A0A0P9JPW0</accession>
<evidence type="ECO:0000256" key="1">
    <source>
        <dbReference type="ARBA" id="ARBA00004429"/>
    </source>
</evidence>
<dbReference type="Proteomes" id="UP000050425">
    <property type="component" value="Unassembled WGS sequence"/>
</dbReference>
<dbReference type="GO" id="GO:0005886">
    <property type="term" value="C:plasma membrane"/>
    <property type="evidence" value="ECO:0007669"/>
    <property type="project" value="UniProtKB-SubCell"/>
</dbReference>
<comment type="subcellular location">
    <subcellularLocation>
        <location evidence="1">Cell inner membrane</location>
        <topology evidence="1">Multi-pass membrane protein</topology>
    </subcellularLocation>
</comment>
<evidence type="ECO:0000256" key="9">
    <source>
        <dbReference type="ARBA" id="ARBA00023136"/>
    </source>
</evidence>
<comment type="similarity">
    <text evidence="2">Belongs to the major facilitator superfamily. Metabolite:H+ Symporter (MHS) family (TC 2.A.1.6) family.</text>
</comment>
<dbReference type="CDD" id="cd17367">
    <property type="entry name" value="MFS_KgtP"/>
    <property type="match status" value="1"/>
</dbReference>
<keyword evidence="5" id="KW-0997">Cell inner membrane</keyword>
<feature type="transmembrane region" description="Helical" evidence="12">
    <location>
        <begin position="184"/>
        <end position="201"/>
    </location>
</feature>
<evidence type="ECO:0000256" key="6">
    <source>
        <dbReference type="ARBA" id="ARBA00022692"/>
    </source>
</evidence>
<protein>
    <recommendedName>
        <fullName evidence="11">Alpha-ketoglutarate permease</fullName>
    </recommendedName>
</protein>
<organism evidence="14 15">
    <name type="scientific">Pseudomonas syringae pv. antirrhini</name>
    <dbReference type="NCBI Taxonomy" id="251702"/>
    <lineage>
        <taxon>Bacteria</taxon>
        <taxon>Pseudomonadati</taxon>
        <taxon>Pseudomonadota</taxon>
        <taxon>Gammaproteobacteria</taxon>
        <taxon>Pseudomonadales</taxon>
        <taxon>Pseudomonadaceae</taxon>
        <taxon>Pseudomonas</taxon>
    </lineage>
</organism>
<proteinExistence type="inferred from homology"/>
<evidence type="ECO:0000256" key="5">
    <source>
        <dbReference type="ARBA" id="ARBA00022519"/>
    </source>
</evidence>
<dbReference type="PANTHER" id="PTHR43528:SF1">
    <property type="entry name" value="ALPHA-KETOGLUTARATE PERMEASE"/>
    <property type="match status" value="1"/>
</dbReference>
<dbReference type="Gene3D" id="1.20.1250.20">
    <property type="entry name" value="MFS general substrate transporter like domains"/>
    <property type="match status" value="2"/>
</dbReference>
<evidence type="ECO:0000256" key="10">
    <source>
        <dbReference type="ARBA" id="ARBA00058957"/>
    </source>
</evidence>
<feature type="transmembrane region" description="Helical" evidence="12">
    <location>
        <begin position="375"/>
        <end position="393"/>
    </location>
</feature>
<keyword evidence="4" id="KW-1003">Cell membrane</keyword>
<name>A0A0P9JPW0_9PSED</name>
<dbReference type="PROSITE" id="PS50850">
    <property type="entry name" value="MFS"/>
    <property type="match status" value="1"/>
</dbReference>
<dbReference type="FunFam" id="1.20.1250.20:FF:000095">
    <property type="entry name" value="Alpha-ketoglutarate permease"/>
    <property type="match status" value="1"/>
</dbReference>
<feature type="transmembrane region" description="Helical" evidence="12">
    <location>
        <begin position="468"/>
        <end position="486"/>
    </location>
</feature>
<dbReference type="InterPro" id="IPR005829">
    <property type="entry name" value="Sugar_transporter_CS"/>
</dbReference>
<evidence type="ECO:0000256" key="8">
    <source>
        <dbReference type="ARBA" id="ARBA00022989"/>
    </source>
</evidence>
<feature type="transmembrane region" description="Helical" evidence="12">
    <location>
        <begin position="222"/>
        <end position="245"/>
    </location>
</feature>
<feature type="transmembrane region" description="Helical" evidence="12">
    <location>
        <begin position="345"/>
        <end position="363"/>
    </location>
</feature>
<dbReference type="EMBL" id="LJPT01000162">
    <property type="protein sequence ID" value="KPW44491.1"/>
    <property type="molecule type" value="Genomic_DNA"/>
</dbReference>
<dbReference type="PROSITE" id="PS00217">
    <property type="entry name" value="SUGAR_TRANSPORT_2"/>
    <property type="match status" value="1"/>
</dbReference>
<dbReference type="Pfam" id="PF07690">
    <property type="entry name" value="MFS_1"/>
    <property type="match status" value="1"/>
</dbReference>
<evidence type="ECO:0000313" key="14">
    <source>
        <dbReference type="EMBL" id="KPW44491.1"/>
    </source>
</evidence>
<dbReference type="PANTHER" id="PTHR43528">
    <property type="entry name" value="ALPHA-KETOGLUTARATE PERMEASE"/>
    <property type="match status" value="1"/>
</dbReference>
<dbReference type="GO" id="GO:0015293">
    <property type="term" value="F:symporter activity"/>
    <property type="evidence" value="ECO:0007669"/>
    <property type="project" value="UniProtKB-KW"/>
</dbReference>
<feature type="domain" description="Major facilitator superfamily (MFS) profile" evidence="13">
    <location>
        <begin position="85"/>
        <end position="491"/>
    </location>
</feature>
<sequence>MRGCRSGPGASHRALNSSVSTLLFSTPVHLVASTKRHSDGPGCCAWSKRMLQLVSYGQFCLGNIMTTPSKAPHYTGEERSKRIFAIVGASSGNLVEWFDFYIYAFCAIYFAPAFFPSDDPTVQLLNTAGVFAAGFLMRPIGGWLFGRVADKHGRKNSMLISVTMMCAGSLIIACLPTYASIGAWAPALLLMARLLQGLSVGGEYGTTATYMSEVALRGQRGFYASFQYVTLIGGQLLAVLTVVILQQFLTTEELRDYGWRIPFVIGAAAAVIALLLRRTLNETTTAESRQDKDAGSITALFKNHAAAFITVLGYTAGGSLIFYTFTTYMQKYLVNTGGMEAKTASYIMTGALFLYMCMQPFFGMLADRIGRRNSMLLFGALGTLCTVPILMTLKTTTNPFIAFALITLALAIVSFYTSISGLVKAEMFPPQVRALGVGLAYAVANAMFGGSAEFVALKLKSAGMENSFYWYVTAMMAVAFLFSLRLPKEPKYLHQDH</sequence>
<dbReference type="InterPro" id="IPR051084">
    <property type="entry name" value="H+-coupled_symporters"/>
</dbReference>
<evidence type="ECO:0000259" key="13">
    <source>
        <dbReference type="PROSITE" id="PS50850"/>
    </source>
</evidence>
<comment type="caution">
    <text evidence="14">The sequence shown here is derived from an EMBL/GenBank/DDBJ whole genome shotgun (WGS) entry which is preliminary data.</text>
</comment>
<feature type="transmembrane region" description="Helical" evidence="12">
    <location>
        <begin position="257"/>
        <end position="276"/>
    </location>
</feature>
<dbReference type="InterPro" id="IPR020846">
    <property type="entry name" value="MFS_dom"/>
</dbReference>
<feature type="transmembrane region" description="Helical" evidence="12">
    <location>
        <begin position="399"/>
        <end position="423"/>
    </location>
</feature>
<feature type="transmembrane region" description="Helical" evidence="12">
    <location>
        <begin position="158"/>
        <end position="178"/>
    </location>
</feature>
<dbReference type="NCBIfam" id="NF007710">
    <property type="entry name" value="PRK10406.1"/>
    <property type="match status" value="1"/>
</dbReference>
<reference evidence="14 15" key="1">
    <citation type="submission" date="2015-09" db="EMBL/GenBank/DDBJ databases">
        <title>Genome announcement of multiple Pseudomonas syringae strains.</title>
        <authorList>
            <person name="Thakur S."/>
            <person name="Wang P.W."/>
            <person name="Gong Y."/>
            <person name="Weir B.S."/>
            <person name="Guttman D.S."/>
        </authorList>
    </citation>
    <scope>NUCLEOTIDE SEQUENCE [LARGE SCALE GENOMIC DNA]</scope>
    <source>
        <strain evidence="14 15">ICMP4303</strain>
    </source>
</reference>
<dbReference type="InterPro" id="IPR011701">
    <property type="entry name" value="MFS"/>
</dbReference>
<feature type="transmembrane region" description="Helical" evidence="12">
    <location>
        <begin position="435"/>
        <end position="456"/>
    </location>
</feature>
<keyword evidence="7" id="KW-0769">Symport</keyword>
<dbReference type="NCBIfam" id="TIGR00883">
    <property type="entry name" value="2A0106"/>
    <property type="match status" value="1"/>
</dbReference>
<evidence type="ECO:0000256" key="12">
    <source>
        <dbReference type="SAM" id="Phobius"/>
    </source>
</evidence>
<dbReference type="PATRIC" id="fig|251702.3.peg.4312"/>
<dbReference type="InterPro" id="IPR004736">
    <property type="entry name" value="MHS_symport"/>
</dbReference>
<evidence type="ECO:0000256" key="3">
    <source>
        <dbReference type="ARBA" id="ARBA00022448"/>
    </source>
</evidence>
<dbReference type="InterPro" id="IPR036259">
    <property type="entry name" value="MFS_trans_sf"/>
</dbReference>
<keyword evidence="3" id="KW-0813">Transport</keyword>